<dbReference type="Proteomes" id="UP000187266">
    <property type="component" value="Chromosome"/>
</dbReference>
<gene>
    <name evidence="1" type="ORF">BV394_12345</name>
</gene>
<protein>
    <submittedName>
        <fullName evidence="1">Uncharacterized protein</fullName>
    </submittedName>
</protein>
<evidence type="ECO:0000313" key="1">
    <source>
        <dbReference type="EMBL" id="APX90420.1"/>
    </source>
</evidence>
<accession>A0A2M9DCH8</accession>
<name>A0A1U7DKA6_9RHOB</name>
<dbReference type="EMBL" id="CP019124">
    <property type="protein sequence ID" value="APX90420.1"/>
    <property type="molecule type" value="Genomic_DNA"/>
</dbReference>
<evidence type="ECO:0000313" key="2">
    <source>
        <dbReference type="Proteomes" id="UP000187266"/>
    </source>
</evidence>
<keyword evidence="2" id="KW-1185">Reference proteome</keyword>
<accession>A0A1U7DKA6</accession>
<reference evidence="1 2" key="1">
    <citation type="submission" date="2017-01" db="EMBL/GenBank/DDBJ databases">
        <title>Genomic analysis of Xuhuaishuia manganoxidans DY6-4.</title>
        <authorList>
            <person name="Wang X."/>
        </authorList>
    </citation>
    <scope>NUCLEOTIDE SEQUENCE [LARGE SCALE GENOMIC DNA]</scope>
    <source>
        <strain evidence="1 2">DY6-4</strain>
    </source>
</reference>
<proteinExistence type="predicted"/>
<dbReference type="STRING" id="1267768.BV394_12345"/>
<organism evidence="1 2">
    <name type="scientific">Brevirhabdus pacifica</name>
    <dbReference type="NCBI Taxonomy" id="1267768"/>
    <lineage>
        <taxon>Bacteria</taxon>
        <taxon>Pseudomonadati</taxon>
        <taxon>Pseudomonadota</taxon>
        <taxon>Alphaproteobacteria</taxon>
        <taxon>Rhodobacterales</taxon>
        <taxon>Paracoccaceae</taxon>
        <taxon>Brevirhabdus</taxon>
    </lineage>
</organism>
<dbReference type="RefSeq" id="WP_076980438.1">
    <property type="nucleotide sequence ID" value="NZ_CP019124.1"/>
</dbReference>
<dbReference type="AlphaFoldDB" id="A0A1U7DKA6"/>
<sequence>MTSFLTGTTIAALLAVGMYFTLDLSTITMVEAYDDQSVLAHEISNRGDALHKEASDAVE</sequence>